<evidence type="ECO:0000313" key="1">
    <source>
        <dbReference type="EMBL" id="RAK30954.1"/>
    </source>
</evidence>
<name>A0A364JWD6_9HYPH</name>
<dbReference type="InterPro" id="IPR052552">
    <property type="entry name" value="YeaO-like"/>
</dbReference>
<accession>A0A364JWD6</accession>
<dbReference type="EMBL" id="QLMK01000003">
    <property type="protein sequence ID" value="RAK30954.1"/>
    <property type="molecule type" value="Genomic_DNA"/>
</dbReference>
<protein>
    <submittedName>
        <fullName evidence="1">Uncharacterized protein YeaO (DUF488 family)</fullName>
    </submittedName>
</protein>
<organism evidence="1 2">
    <name type="scientific">Falsochrobactrum ovis</name>
    <dbReference type="NCBI Taxonomy" id="1293442"/>
    <lineage>
        <taxon>Bacteria</taxon>
        <taxon>Pseudomonadati</taxon>
        <taxon>Pseudomonadota</taxon>
        <taxon>Alphaproteobacteria</taxon>
        <taxon>Hyphomicrobiales</taxon>
        <taxon>Brucellaceae</taxon>
        <taxon>Falsochrobactrum</taxon>
    </lineage>
</organism>
<keyword evidence="2" id="KW-1185">Reference proteome</keyword>
<sequence>MQLVLSISIRREAALTKIQIKRIYDAPSSEDGFRVLVDRVWPRGMTKEKAALDLWAKDIAPSTELRKYFDHEASKWHEFEQGYRDELQTKVEMLREIKQKAAGKTMTLLYGAKDECHNQAVVLRDVFQSIQ</sequence>
<dbReference type="PANTHER" id="PTHR36849:SF1">
    <property type="entry name" value="CYTOPLASMIC PROTEIN"/>
    <property type="match status" value="1"/>
</dbReference>
<dbReference type="AlphaFoldDB" id="A0A364JWD6"/>
<dbReference type="Proteomes" id="UP000249453">
    <property type="component" value="Unassembled WGS sequence"/>
</dbReference>
<dbReference type="Pfam" id="PF22752">
    <property type="entry name" value="DUF488-N3i"/>
    <property type="match status" value="1"/>
</dbReference>
<comment type="caution">
    <text evidence="1">The sequence shown here is derived from an EMBL/GenBank/DDBJ whole genome shotgun (WGS) entry which is preliminary data.</text>
</comment>
<gene>
    <name evidence="1" type="ORF">C7374_10390</name>
</gene>
<proteinExistence type="predicted"/>
<reference evidence="1 2" key="1">
    <citation type="submission" date="2018-06" db="EMBL/GenBank/DDBJ databases">
        <title>Genomic Encyclopedia of Type Strains, Phase IV (KMG-IV): sequencing the most valuable type-strain genomes for metagenomic binning, comparative biology and taxonomic classification.</title>
        <authorList>
            <person name="Goeker M."/>
        </authorList>
    </citation>
    <scope>NUCLEOTIDE SEQUENCE [LARGE SCALE GENOMIC DNA]</scope>
    <source>
        <strain evidence="1 2">DSM 26720</strain>
    </source>
</reference>
<dbReference type="PANTHER" id="PTHR36849">
    <property type="entry name" value="CYTOPLASMIC PROTEIN-RELATED"/>
    <property type="match status" value="1"/>
</dbReference>
<evidence type="ECO:0000313" key="2">
    <source>
        <dbReference type="Proteomes" id="UP000249453"/>
    </source>
</evidence>